<dbReference type="RefSeq" id="XP_045952807.1">
    <property type="nucleotide sequence ID" value="XM_046104102.1"/>
</dbReference>
<dbReference type="AlphaFoldDB" id="A0A9P8RHU5"/>
<feature type="transmembrane region" description="Helical" evidence="9">
    <location>
        <begin position="35"/>
        <end position="55"/>
    </location>
</feature>
<accession>A0A9P8RHU5</accession>
<evidence type="ECO:0000256" key="7">
    <source>
        <dbReference type="PIRSR" id="PIRSR602403-1"/>
    </source>
</evidence>
<evidence type="ECO:0000313" key="11">
    <source>
        <dbReference type="Proteomes" id="UP000758603"/>
    </source>
</evidence>
<evidence type="ECO:0000256" key="1">
    <source>
        <dbReference type="ARBA" id="ARBA00001971"/>
    </source>
</evidence>
<evidence type="ECO:0000256" key="5">
    <source>
        <dbReference type="ARBA" id="ARBA00023004"/>
    </source>
</evidence>
<dbReference type="PANTHER" id="PTHR24305:SF166">
    <property type="entry name" value="CYTOCHROME P450 12A4, MITOCHONDRIAL-RELATED"/>
    <property type="match status" value="1"/>
</dbReference>
<dbReference type="Proteomes" id="UP000758603">
    <property type="component" value="Unassembled WGS sequence"/>
</dbReference>
<comment type="caution">
    <text evidence="10">The sequence shown here is derived from an EMBL/GenBank/DDBJ whole genome shotgun (WGS) entry which is preliminary data.</text>
</comment>
<dbReference type="PRINTS" id="PR00385">
    <property type="entry name" value="P450"/>
</dbReference>
<dbReference type="PRINTS" id="PR00465">
    <property type="entry name" value="EP450IV"/>
</dbReference>
<keyword evidence="9" id="KW-0812">Transmembrane</keyword>
<reference evidence="10" key="1">
    <citation type="journal article" date="2021" name="Nat. Commun.">
        <title>Genetic determinants of endophytism in the Arabidopsis root mycobiome.</title>
        <authorList>
            <person name="Mesny F."/>
            <person name="Miyauchi S."/>
            <person name="Thiergart T."/>
            <person name="Pickel B."/>
            <person name="Atanasova L."/>
            <person name="Karlsson M."/>
            <person name="Huettel B."/>
            <person name="Barry K.W."/>
            <person name="Haridas S."/>
            <person name="Chen C."/>
            <person name="Bauer D."/>
            <person name="Andreopoulos W."/>
            <person name="Pangilinan J."/>
            <person name="LaButti K."/>
            <person name="Riley R."/>
            <person name="Lipzen A."/>
            <person name="Clum A."/>
            <person name="Drula E."/>
            <person name="Henrissat B."/>
            <person name="Kohler A."/>
            <person name="Grigoriev I.V."/>
            <person name="Martin F.M."/>
            <person name="Hacquard S."/>
        </authorList>
    </citation>
    <scope>NUCLEOTIDE SEQUENCE</scope>
    <source>
        <strain evidence="10">MPI-SDFR-AT-0073</strain>
    </source>
</reference>
<evidence type="ECO:0000256" key="2">
    <source>
        <dbReference type="ARBA" id="ARBA00010617"/>
    </source>
</evidence>
<evidence type="ECO:0000256" key="9">
    <source>
        <dbReference type="SAM" id="Phobius"/>
    </source>
</evidence>
<dbReference type="EMBL" id="JAGPXC010000010">
    <property type="protein sequence ID" value="KAH6646293.1"/>
    <property type="molecule type" value="Genomic_DNA"/>
</dbReference>
<proteinExistence type="inferred from homology"/>
<keyword evidence="5 7" id="KW-0408">Iron</keyword>
<dbReference type="Pfam" id="PF00067">
    <property type="entry name" value="p450"/>
    <property type="match status" value="1"/>
</dbReference>
<keyword evidence="3 7" id="KW-0349">Heme</keyword>
<dbReference type="InterPro" id="IPR001128">
    <property type="entry name" value="Cyt_P450"/>
</dbReference>
<evidence type="ECO:0000256" key="6">
    <source>
        <dbReference type="ARBA" id="ARBA00023033"/>
    </source>
</evidence>
<dbReference type="GO" id="GO:0004497">
    <property type="term" value="F:monooxygenase activity"/>
    <property type="evidence" value="ECO:0007669"/>
    <property type="project" value="UniProtKB-KW"/>
</dbReference>
<feature type="binding site" description="axial binding residue" evidence="7">
    <location>
        <position position="504"/>
    </location>
    <ligand>
        <name>heme</name>
        <dbReference type="ChEBI" id="CHEBI:30413"/>
    </ligand>
    <ligandPart>
        <name>Fe</name>
        <dbReference type="ChEBI" id="CHEBI:18248"/>
    </ligandPart>
</feature>
<protein>
    <submittedName>
        <fullName evidence="10">Cytochrome P450</fullName>
    </submittedName>
</protein>
<keyword evidence="6 8" id="KW-0503">Monooxygenase</keyword>
<keyword evidence="9" id="KW-1133">Transmembrane helix</keyword>
<dbReference type="SUPFAM" id="SSF48264">
    <property type="entry name" value="Cytochrome P450"/>
    <property type="match status" value="1"/>
</dbReference>
<dbReference type="InterPro" id="IPR050121">
    <property type="entry name" value="Cytochrome_P450_monoxygenase"/>
</dbReference>
<evidence type="ECO:0000256" key="4">
    <source>
        <dbReference type="ARBA" id="ARBA00022723"/>
    </source>
</evidence>
<comment type="similarity">
    <text evidence="2 8">Belongs to the cytochrome P450 family.</text>
</comment>
<dbReference type="GO" id="GO:0005506">
    <property type="term" value="F:iron ion binding"/>
    <property type="evidence" value="ECO:0007669"/>
    <property type="project" value="InterPro"/>
</dbReference>
<sequence>MDLRLCVVLAILETLLITAIDCNVGISVGECKATVTFWTLFLAQILAIKFYRIFLYHRYFSPLRHLPTPKGNHFFFGQALNLIKADSPTTLHVQWMKQFPGAPLIRFLTFGNNEVLLVNSLNAHKDMFQTKCYSFRKPDRWSRMMKDITGIGLATLEGEEHRAHRKMLSSTFSPGSIRRLQPVFQAKAREVCELFDRAIAISGYENVGAIDCTDTFSKATLDIMSLTTLGVGLSHMASIGSAETLQARGELAKSPYTFHEAYSTIFGPDTIGKLLMFGNMFLPTRWLPLEANHRFKFATTWLHDTLSRLVHQRFRDVKVTSSEGKYSAKGSQDILSFIVEESMPGGVASGITKDLVKGHLLQFLGAGHDTSANSISWCMHTLATRQDCQAKLRDEICQLTNRVPSPGFSDLDNLPYLNQFVKEVLRVYPPASIIYRQANEGIIIDGVEVPKDTCFEVVAAVTSMNPYIWGENAEMFDPSRWDCLTEVQASPYAFAAFSNGPRICIGRQFALYEIKTILVEIIRSFEVLDDMEPFTIENPGLTLRPHGMKVRFRRTD</sequence>
<dbReference type="GO" id="GO:0016705">
    <property type="term" value="F:oxidoreductase activity, acting on paired donors, with incorporation or reduction of molecular oxygen"/>
    <property type="evidence" value="ECO:0007669"/>
    <property type="project" value="InterPro"/>
</dbReference>
<keyword evidence="11" id="KW-1185">Reference proteome</keyword>
<name>A0A9P8RHU5_9PEZI</name>
<keyword evidence="9" id="KW-0472">Membrane</keyword>
<dbReference type="PROSITE" id="PS00086">
    <property type="entry name" value="CYTOCHROME_P450"/>
    <property type="match status" value="1"/>
</dbReference>
<comment type="cofactor">
    <cofactor evidence="1 7">
        <name>heme</name>
        <dbReference type="ChEBI" id="CHEBI:30413"/>
    </cofactor>
</comment>
<keyword evidence="8" id="KW-0560">Oxidoreductase</keyword>
<gene>
    <name evidence="10" type="ORF">BKA67DRAFT_583793</name>
</gene>
<dbReference type="GeneID" id="70132993"/>
<dbReference type="PANTHER" id="PTHR24305">
    <property type="entry name" value="CYTOCHROME P450"/>
    <property type="match status" value="1"/>
</dbReference>
<dbReference type="InterPro" id="IPR002403">
    <property type="entry name" value="Cyt_P450_E_grp-IV"/>
</dbReference>
<dbReference type="Gene3D" id="1.10.630.10">
    <property type="entry name" value="Cytochrome P450"/>
    <property type="match status" value="1"/>
</dbReference>
<evidence type="ECO:0000256" key="8">
    <source>
        <dbReference type="RuleBase" id="RU000461"/>
    </source>
</evidence>
<evidence type="ECO:0000256" key="3">
    <source>
        <dbReference type="ARBA" id="ARBA00022617"/>
    </source>
</evidence>
<dbReference type="InterPro" id="IPR017972">
    <property type="entry name" value="Cyt_P450_CS"/>
</dbReference>
<keyword evidence="4 7" id="KW-0479">Metal-binding</keyword>
<evidence type="ECO:0000313" key="10">
    <source>
        <dbReference type="EMBL" id="KAH6646293.1"/>
    </source>
</evidence>
<dbReference type="OrthoDB" id="1470350at2759"/>
<dbReference type="InterPro" id="IPR036396">
    <property type="entry name" value="Cyt_P450_sf"/>
</dbReference>
<organism evidence="10 11">
    <name type="scientific">Truncatella angustata</name>
    <dbReference type="NCBI Taxonomy" id="152316"/>
    <lineage>
        <taxon>Eukaryota</taxon>
        <taxon>Fungi</taxon>
        <taxon>Dikarya</taxon>
        <taxon>Ascomycota</taxon>
        <taxon>Pezizomycotina</taxon>
        <taxon>Sordariomycetes</taxon>
        <taxon>Xylariomycetidae</taxon>
        <taxon>Amphisphaeriales</taxon>
        <taxon>Sporocadaceae</taxon>
        <taxon>Truncatella</taxon>
    </lineage>
</organism>
<dbReference type="GO" id="GO:0020037">
    <property type="term" value="F:heme binding"/>
    <property type="evidence" value="ECO:0007669"/>
    <property type="project" value="InterPro"/>
</dbReference>